<evidence type="ECO:0000256" key="10">
    <source>
        <dbReference type="ARBA" id="ARBA00051661"/>
    </source>
</evidence>
<dbReference type="NCBIfam" id="TIGR01578">
    <property type="entry name" value="MiaB-like-B"/>
    <property type="match status" value="1"/>
</dbReference>
<dbReference type="SFLD" id="SFLDG01082">
    <property type="entry name" value="B12-binding_domain_containing"/>
    <property type="match status" value="1"/>
</dbReference>
<dbReference type="GO" id="GO:0035598">
    <property type="term" value="F:tRNA (N(6)-L-threonylcarbamoyladenosine(37)-C(2))-methylthiotransferase activity"/>
    <property type="evidence" value="ECO:0007669"/>
    <property type="project" value="UniProtKB-UniRule"/>
</dbReference>
<evidence type="ECO:0000256" key="1">
    <source>
        <dbReference type="ARBA" id="ARBA00002399"/>
    </source>
</evidence>
<keyword evidence="7 11" id="KW-0479">Metal-binding</keyword>
<comment type="function">
    <text evidence="1 11">Catalyzes the methylthiolation of N6-threonylcarbamoyladenosine (t(6)A), leading to the formation of 2-methylthio-N6-threonylcarbamoyladenosine (ms(2)t(6)A) at position 37 in tRNAs that read codons beginning with adenine.</text>
</comment>
<dbReference type="InterPro" id="IPR006466">
    <property type="entry name" value="MiaB-like_arc_euk"/>
</dbReference>
<evidence type="ECO:0000256" key="3">
    <source>
        <dbReference type="ARBA" id="ARBA00022485"/>
    </source>
</evidence>
<dbReference type="PROSITE" id="PS51449">
    <property type="entry name" value="MTTASE_N"/>
    <property type="match status" value="1"/>
</dbReference>
<evidence type="ECO:0000256" key="9">
    <source>
        <dbReference type="ARBA" id="ARBA00023014"/>
    </source>
</evidence>
<dbReference type="GO" id="GO:0051539">
    <property type="term" value="F:4 iron, 4 sulfur cluster binding"/>
    <property type="evidence" value="ECO:0007669"/>
    <property type="project" value="UniProtKB-UniRule"/>
</dbReference>
<dbReference type="InterPro" id="IPR013848">
    <property type="entry name" value="Methylthiotransferase_N"/>
</dbReference>
<keyword evidence="3 11" id="KW-0004">4Fe-4S</keyword>
<feature type="domain" description="TRAM" evidence="12">
    <location>
        <begin position="357"/>
        <end position="419"/>
    </location>
</feature>
<dbReference type="PROSITE" id="PS01278">
    <property type="entry name" value="MTTASE_RADICAL"/>
    <property type="match status" value="1"/>
</dbReference>
<comment type="catalytic activity">
    <reaction evidence="10 11">
        <text>N(6)-L-threonylcarbamoyladenosine(37) in tRNA + (sulfur carrier)-SH + AH2 + 2 S-adenosyl-L-methionine = 2-methylsulfanyl-N(6)-L-threonylcarbamoyladenosine(37) in tRNA + (sulfur carrier)-H + 5'-deoxyadenosine + L-methionine + A + S-adenosyl-L-homocysteine + 2 H(+)</text>
        <dbReference type="Rhea" id="RHEA:37075"/>
        <dbReference type="Rhea" id="RHEA-COMP:10163"/>
        <dbReference type="Rhea" id="RHEA-COMP:11092"/>
        <dbReference type="Rhea" id="RHEA-COMP:14737"/>
        <dbReference type="Rhea" id="RHEA-COMP:14739"/>
        <dbReference type="ChEBI" id="CHEBI:13193"/>
        <dbReference type="ChEBI" id="CHEBI:15378"/>
        <dbReference type="ChEBI" id="CHEBI:17319"/>
        <dbReference type="ChEBI" id="CHEBI:17499"/>
        <dbReference type="ChEBI" id="CHEBI:29917"/>
        <dbReference type="ChEBI" id="CHEBI:57844"/>
        <dbReference type="ChEBI" id="CHEBI:57856"/>
        <dbReference type="ChEBI" id="CHEBI:59789"/>
        <dbReference type="ChEBI" id="CHEBI:64428"/>
        <dbReference type="ChEBI" id="CHEBI:74418"/>
        <dbReference type="ChEBI" id="CHEBI:74420"/>
        <dbReference type="EC" id="2.8.4.5"/>
    </reaction>
</comment>
<dbReference type="PANTHER" id="PTHR11918:SF45">
    <property type="entry name" value="THREONYLCARBAMOYLADENOSINE TRNA METHYLTHIOTRANSFERASE"/>
    <property type="match status" value="1"/>
</dbReference>
<evidence type="ECO:0000256" key="11">
    <source>
        <dbReference type="RuleBase" id="RU368081"/>
    </source>
</evidence>
<evidence type="ECO:0000259" key="12">
    <source>
        <dbReference type="PROSITE" id="PS50926"/>
    </source>
</evidence>
<keyword evidence="4 11" id="KW-0808">Transferase</keyword>
<reference evidence="15" key="1">
    <citation type="journal article" date="2020" name="mSystems">
        <title>Genome- and Community-Level Interaction Insights into Carbon Utilization and Element Cycling Functions of Hydrothermarchaeota in Hydrothermal Sediment.</title>
        <authorList>
            <person name="Zhou Z."/>
            <person name="Liu Y."/>
            <person name="Xu W."/>
            <person name="Pan J."/>
            <person name="Luo Z.H."/>
            <person name="Li M."/>
        </authorList>
    </citation>
    <scope>NUCLEOTIDE SEQUENCE [LARGE SCALE GENOMIC DNA]</scope>
    <source>
        <strain evidence="15">SpSt-468</strain>
    </source>
</reference>
<evidence type="ECO:0000256" key="2">
    <source>
        <dbReference type="ARBA" id="ARBA00008616"/>
    </source>
</evidence>
<dbReference type="PROSITE" id="PS50926">
    <property type="entry name" value="TRAM"/>
    <property type="match status" value="1"/>
</dbReference>
<keyword evidence="5 11" id="KW-0949">S-adenosyl-L-methionine</keyword>
<evidence type="ECO:0000256" key="8">
    <source>
        <dbReference type="ARBA" id="ARBA00023004"/>
    </source>
</evidence>
<dbReference type="EC" id="2.8.4.5" evidence="11"/>
<dbReference type="Pfam" id="PF01938">
    <property type="entry name" value="TRAM"/>
    <property type="match status" value="1"/>
</dbReference>
<dbReference type="PANTHER" id="PTHR11918">
    <property type="entry name" value="RADICAL SAM PROTEINS"/>
    <property type="match status" value="1"/>
</dbReference>
<proteinExistence type="inferred from homology"/>
<comment type="caution">
    <text evidence="15">The sequence shown here is derived from an EMBL/GenBank/DDBJ whole genome shotgun (WGS) entry which is preliminary data.</text>
</comment>
<keyword evidence="8 11" id="KW-0408">Iron</keyword>
<organism evidence="15">
    <name type="scientific">Candidatus Methanomethylicus mesodigestus</name>
    <dbReference type="NCBI Taxonomy" id="1867258"/>
    <lineage>
        <taxon>Archaea</taxon>
        <taxon>Thermoproteota</taxon>
        <taxon>Methanosuratincolia</taxon>
        <taxon>Candidatus Methanomethylicales</taxon>
        <taxon>Candidatus Methanomethylicaceae</taxon>
        <taxon>Candidatus Methanomethylicus</taxon>
    </lineage>
</organism>
<dbReference type="AlphaFoldDB" id="A0A7C3ETN0"/>
<keyword evidence="6 11" id="KW-0819">tRNA processing</keyword>
<comment type="similarity">
    <text evidence="2 11">Belongs to the methylthiotransferase family. CDKAL1 subfamily.</text>
</comment>
<dbReference type="SFLD" id="SFLDS00029">
    <property type="entry name" value="Radical_SAM"/>
    <property type="match status" value="1"/>
</dbReference>
<dbReference type="InterPro" id="IPR020612">
    <property type="entry name" value="Methylthiotransferase_CS"/>
</dbReference>
<dbReference type="InterPro" id="IPR023404">
    <property type="entry name" value="rSAM_horseshoe"/>
</dbReference>
<feature type="domain" description="MTTase N-terminal" evidence="13">
    <location>
        <begin position="1"/>
        <end position="109"/>
    </location>
</feature>
<dbReference type="PROSITE" id="PS51918">
    <property type="entry name" value="RADICAL_SAM"/>
    <property type="match status" value="1"/>
</dbReference>
<dbReference type="GO" id="GO:0046872">
    <property type="term" value="F:metal ion binding"/>
    <property type="evidence" value="ECO:0007669"/>
    <property type="project" value="UniProtKB-UniRule"/>
</dbReference>
<dbReference type="SUPFAM" id="SSF102114">
    <property type="entry name" value="Radical SAM enzymes"/>
    <property type="match status" value="1"/>
</dbReference>
<sequence length="420" mass="45623">MRAYVKTFGCSSNRADTEIIIGILRDGSIEITDSLEDADAVIVNTCTVRGETESRVLKYLRSLNGKRVIVTGCMVSIQPALVALNSPAASLVSIGNARSIPEVIRGGGRSVLLLESGALPDPAPFRMGLRSIIPISRGCLGSCSYCIVRHARGYLRSSPKEKILASAEAAVRGGAREIWLTAQDTAAYGADVGSSLPELLDSLTALSGDFMIRVGMFNPSSALKCLPALVKSFSPRTVYKFIHAPMQSGSDRVLGLMRRGYSVADFFGIVSEFRSKHRRISLATDVIVGFPGEGDDDFEETCTAILKLKPDKIHIARYSPRPHTEAASMDQLRENVKKERSRRLAAIKREVQQEVNRSWVGETIEALALELSRGGKALARSREYKPVWVSGLGSGCLGKWVSVDVDACTPYSLSGRLTRR</sequence>
<gene>
    <name evidence="15" type="ORF">ENS19_07095</name>
</gene>
<evidence type="ECO:0000256" key="5">
    <source>
        <dbReference type="ARBA" id="ARBA00022691"/>
    </source>
</evidence>
<dbReference type="Pfam" id="PF00919">
    <property type="entry name" value="UPF0004"/>
    <property type="match status" value="1"/>
</dbReference>
<dbReference type="InterPro" id="IPR006638">
    <property type="entry name" value="Elp3/MiaA/NifB-like_rSAM"/>
</dbReference>
<dbReference type="Gene3D" id="3.40.50.12160">
    <property type="entry name" value="Methylthiotransferase, N-terminal domain"/>
    <property type="match status" value="1"/>
</dbReference>
<feature type="domain" description="Radical SAM core" evidence="14">
    <location>
        <begin position="125"/>
        <end position="354"/>
    </location>
</feature>
<dbReference type="FunFam" id="3.80.30.20:FF:000002">
    <property type="entry name" value="threonylcarbamoyladenosine tRNA methylthiotransferase isoform X2"/>
    <property type="match status" value="1"/>
</dbReference>
<accession>A0A7C3ETN0</accession>
<dbReference type="CDD" id="cd01335">
    <property type="entry name" value="Radical_SAM"/>
    <property type="match status" value="1"/>
</dbReference>
<name>A0A7C3ETN0_9CREN</name>
<evidence type="ECO:0000256" key="4">
    <source>
        <dbReference type="ARBA" id="ARBA00022679"/>
    </source>
</evidence>
<dbReference type="InterPro" id="IPR038135">
    <property type="entry name" value="Methylthiotransferase_N_sf"/>
</dbReference>
<evidence type="ECO:0000313" key="15">
    <source>
        <dbReference type="EMBL" id="HFK21020.1"/>
    </source>
</evidence>
<evidence type="ECO:0000256" key="6">
    <source>
        <dbReference type="ARBA" id="ARBA00022694"/>
    </source>
</evidence>
<dbReference type="InterPro" id="IPR058240">
    <property type="entry name" value="rSAM_sf"/>
</dbReference>
<dbReference type="Pfam" id="PF04055">
    <property type="entry name" value="Radical_SAM"/>
    <property type="match status" value="1"/>
</dbReference>
<dbReference type="InterPro" id="IPR007197">
    <property type="entry name" value="rSAM"/>
</dbReference>
<dbReference type="SMART" id="SM00729">
    <property type="entry name" value="Elp3"/>
    <property type="match status" value="1"/>
</dbReference>
<evidence type="ECO:0000256" key="7">
    <source>
        <dbReference type="ARBA" id="ARBA00022723"/>
    </source>
</evidence>
<evidence type="ECO:0000259" key="14">
    <source>
        <dbReference type="PROSITE" id="PS51918"/>
    </source>
</evidence>
<evidence type="ECO:0000259" key="13">
    <source>
        <dbReference type="PROSITE" id="PS51449"/>
    </source>
</evidence>
<protein>
    <recommendedName>
        <fullName evidence="11">tRNA-t(6)A37 methylthiotransferase</fullName>
        <ecNumber evidence="11">2.8.4.5</ecNumber>
    </recommendedName>
</protein>
<dbReference type="EMBL" id="DSTX01000011">
    <property type="protein sequence ID" value="HFK21020.1"/>
    <property type="molecule type" value="Genomic_DNA"/>
</dbReference>
<keyword evidence="9 11" id="KW-0411">Iron-sulfur</keyword>
<dbReference type="NCBIfam" id="TIGR00089">
    <property type="entry name" value="MiaB/RimO family radical SAM methylthiotransferase"/>
    <property type="match status" value="1"/>
</dbReference>
<dbReference type="InterPro" id="IPR002792">
    <property type="entry name" value="TRAM_dom"/>
</dbReference>
<dbReference type="InterPro" id="IPR005839">
    <property type="entry name" value="Methylthiotransferase"/>
</dbReference>
<comment type="cofactor">
    <cofactor evidence="11">
        <name>[4Fe-4S] cluster</name>
        <dbReference type="ChEBI" id="CHEBI:49883"/>
    </cofactor>
    <text evidence="11">Binds 1 or 2 [4Fe-4S] cluster. One cluster is coordinated with 3 cysteines and an exchangeable S-adenosyl-L-methionine.</text>
</comment>
<dbReference type="Gene3D" id="3.80.30.20">
    <property type="entry name" value="tm_1862 like domain"/>
    <property type="match status" value="1"/>
</dbReference>